<dbReference type="PROSITE" id="PS00622">
    <property type="entry name" value="HTH_LUXR_1"/>
    <property type="match status" value="1"/>
</dbReference>
<keyword evidence="3" id="KW-0804">Transcription</keyword>
<evidence type="ECO:0000256" key="3">
    <source>
        <dbReference type="ARBA" id="ARBA00023163"/>
    </source>
</evidence>
<keyword evidence="2 5" id="KW-0238">DNA-binding</keyword>
<dbReference type="PANTHER" id="PTHR44688:SF16">
    <property type="entry name" value="DNA-BINDING TRANSCRIPTIONAL ACTIVATOR DEVR_DOSR"/>
    <property type="match status" value="1"/>
</dbReference>
<dbReference type="PRINTS" id="PR00038">
    <property type="entry name" value="HTHLUXR"/>
</dbReference>
<feature type="domain" description="HTH luxR-type" evidence="4">
    <location>
        <begin position="605"/>
        <end position="670"/>
    </location>
</feature>
<evidence type="ECO:0000256" key="2">
    <source>
        <dbReference type="ARBA" id="ARBA00023125"/>
    </source>
</evidence>
<dbReference type="InterPro" id="IPR016032">
    <property type="entry name" value="Sig_transdc_resp-reg_C-effctor"/>
</dbReference>
<evidence type="ECO:0000259" key="4">
    <source>
        <dbReference type="PROSITE" id="PS50043"/>
    </source>
</evidence>
<dbReference type="CDD" id="cd06170">
    <property type="entry name" value="LuxR_C_like"/>
    <property type="match status" value="1"/>
</dbReference>
<accession>A0A7W9UJZ5</accession>
<proteinExistence type="predicted"/>
<evidence type="ECO:0000313" key="6">
    <source>
        <dbReference type="Proteomes" id="UP000540412"/>
    </source>
</evidence>
<evidence type="ECO:0000256" key="1">
    <source>
        <dbReference type="ARBA" id="ARBA00023015"/>
    </source>
</evidence>
<dbReference type="GO" id="GO:0003677">
    <property type="term" value="F:DNA binding"/>
    <property type="evidence" value="ECO:0007669"/>
    <property type="project" value="UniProtKB-KW"/>
</dbReference>
<protein>
    <submittedName>
        <fullName evidence="5">DNA-binding CsgD family transcriptional regulator</fullName>
    </submittedName>
</protein>
<dbReference type="PANTHER" id="PTHR44688">
    <property type="entry name" value="DNA-BINDING TRANSCRIPTIONAL ACTIVATOR DEVR_DOSR"/>
    <property type="match status" value="1"/>
</dbReference>
<dbReference type="GO" id="GO:0006355">
    <property type="term" value="P:regulation of DNA-templated transcription"/>
    <property type="evidence" value="ECO:0007669"/>
    <property type="project" value="InterPro"/>
</dbReference>
<evidence type="ECO:0000313" key="5">
    <source>
        <dbReference type="EMBL" id="MBB5916008.1"/>
    </source>
</evidence>
<dbReference type="Gene3D" id="1.25.40.10">
    <property type="entry name" value="Tetratricopeptide repeat domain"/>
    <property type="match status" value="1"/>
</dbReference>
<dbReference type="Proteomes" id="UP000540412">
    <property type="component" value="Unassembled WGS sequence"/>
</dbReference>
<organism evidence="5 6">
    <name type="scientific">Nocardia transvalensis</name>
    <dbReference type="NCBI Taxonomy" id="37333"/>
    <lineage>
        <taxon>Bacteria</taxon>
        <taxon>Bacillati</taxon>
        <taxon>Actinomycetota</taxon>
        <taxon>Actinomycetes</taxon>
        <taxon>Mycobacteriales</taxon>
        <taxon>Nocardiaceae</taxon>
        <taxon>Nocardia</taxon>
    </lineage>
</organism>
<dbReference type="SUPFAM" id="SSF46894">
    <property type="entry name" value="C-terminal effector domain of the bipartite response regulators"/>
    <property type="match status" value="1"/>
</dbReference>
<sequence>MLHAVPEGAGVGSSVTVSGAASEVFRRLLGRGNEFVAVTEAIAVLDESVSLQRISEILSVEASVVHRVVSLLEDDGLVTGGRLRDCELAQYVLSTMRWDTRRHLHEAAAALLHRDGAAPALIAAQVISAGGTRYPWAPVVLRDAAEEALTLDQIGRAVGYLDLAYRIATDIEERAALAALLTAVEWRVNPSAATRNFARVHAAVKAGTLPLLSLGSAVRFLLWHDRIDDARAAMALLERDSPDAEVAFLRRWVAYTYPESSAGPVRGGLRQVRNTSEAGAVYALGAQLLTEFGNGAAPAATLVVAHRLLSRYRLDSSTVEALSAALEGLIYAGKLVVAAAWCDALLAEAVARASPTWRAIFAGLRAEIAVRQGDVERAADFAVGALNHVPAANQGMLVARPLAHHVRALTIAGKYDQADAQLDRDVPLSVFDSRLALPYLHARGHLALVTGRIEDALMDFELCGALMRRWGMDMAGLVAWRNDLALGFLHAGETGRARAAAEQHLRHVGDVRRHPTAGVSLRLVAATLSPPERVPLLRQAERVARHADDRFEHATVLADLAEALELAGQPDHARPISRAAVRLGQQCGAEPLVRRLVGQPRMQTLEAVTQTLTAAEQRVAELASSGLRNREIAGALGITTSTVEQHLTRVYRKLQVRRRTELRFRLSAAS</sequence>
<gene>
    <name evidence="5" type="ORF">BJY24_004920</name>
</gene>
<dbReference type="RefSeq" id="WP_085995695.1">
    <property type="nucleotide sequence ID" value="NZ_JACHIT010000002.1"/>
</dbReference>
<keyword evidence="6" id="KW-1185">Reference proteome</keyword>
<dbReference type="InterPro" id="IPR011990">
    <property type="entry name" value="TPR-like_helical_dom_sf"/>
</dbReference>
<reference evidence="5 6" key="1">
    <citation type="submission" date="2020-08" db="EMBL/GenBank/DDBJ databases">
        <title>Sequencing the genomes of 1000 actinobacteria strains.</title>
        <authorList>
            <person name="Klenk H.-P."/>
        </authorList>
    </citation>
    <scope>NUCLEOTIDE SEQUENCE [LARGE SCALE GENOMIC DNA]</scope>
    <source>
        <strain evidence="5 6">DSM 43582</strain>
    </source>
</reference>
<dbReference type="AlphaFoldDB" id="A0A7W9UJZ5"/>
<keyword evidence="1" id="KW-0805">Transcription regulation</keyword>
<dbReference type="PROSITE" id="PS50043">
    <property type="entry name" value="HTH_LUXR_2"/>
    <property type="match status" value="1"/>
</dbReference>
<name>A0A7W9UJZ5_9NOCA</name>
<dbReference type="Gene3D" id="1.10.10.10">
    <property type="entry name" value="Winged helix-like DNA-binding domain superfamily/Winged helix DNA-binding domain"/>
    <property type="match status" value="1"/>
</dbReference>
<dbReference type="SMART" id="SM00421">
    <property type="entry name" value="HTH_LUXR"/>
    <property type="match status" value="1"/>
</dbReference>
<comment type="caution">
    <text evidence="5">The sequence shown here is derived from an EMBL/GenBank/DDBJ whole genome shotgun (WGS) entry which is preliminary data.</text>
</comment>
<dbReference type="EMBL" id="JACHIT010000002">
    <property type="protein sequence ID" value="MBB5916008.1"/>
    <property type="molecule type" value="Genomic_DNA"/>
</dbReference>
<dbReference type="InterPro" id="IPR036388">
    <property type="entry name" value="WH-like_DNA-bd_sf"/>
</dbReference>
<dbReference type="Pfam" id="PF00196">
    <property type="entry name" value="GerE"/>
    <property type="match status" value="1"/>
</dbReference>
<dbReference type="InterPro" id="IPR000792">
    <property type="entry name" value="Tscrpt_reg_LuxR_C"/>
</dbReference>